<comment type="caution">
    <text evidence="2">The sequence shown here is derived from an EMBL/GenBank/DDBJ whole genome shotgun (WGS) entry which is preliminary data.</text>
</comment>
<evidence type="ECO:0000313" key="2">
    <source>
        <dbReference type="EMBL" id="RAI99390.1"/>
    </source>
</evidence>
<gene>
    <name evidence="2" type="ORF">LX64_04521</name>
</gene>
<feature type="chain" id="PRO_5016279148" description="TonB-like protein" evidence="1">
    <location>
        <begin position="25"/>
        <end position="165"/>
    </location>
</feature>
<organism evidence="2 3">
    <name type="scientific">Chitinophaga skermanii</name>
    <dbReference type="NCBI Taxonomy" id="331697"/>
    <lineage>
        <taxon>Bacteria</taxon>
        <taxon>Pseudomonadati</taxon>
        <taxon>Bacteroidota</taxon>
        <taxon>Chitinophagia</taxon>
        <taxon>Chitinophagales</taxon>
        <taxon>Chitinophagaceae</taxon>
        <taxon>Chitinophaga</taxon>
    </lineage>
</organism>
<dbReference type="OrthoDB" id="883593at2"/>
<feature type="signal peptide" evidence="1">
    <location>
        <begin position="1"/>
        <end position="24"/>
    </location>
</feature>
<dbReference type="Proteomes" id="UP000249547">
    <property type="component" value="Unassembled WGS sequence"/>
</dbReference>
<accession>A0A327Q4S9</accession>
<evidence type="ECO:0008006" key="4">
    <source>
        <dbReference type="Google" id="ProtNLM"/>
    </source>
</evidence>
<protein>
    <recommendedName>
        <fullName evidence="4">TonB-like protein</fullName>
    </recommendedName>
</protein>
<dbReference type="RefSeq" id="WP_111599914.1">
    <property type="nucleotide sequence ID" value="NZ_QLLL01000010.1"/>
</dbReference>
<name>A0A327Q4S9_9BACT</name>
<keyword evidence="3" id="KW-1185">Reference proteome</keyword>
<reference evidence="2 3" key="1">
    <citation type="submission" date="2018-06" db="EMBL/GenBank/DDBJ databases">
        <title>Genomic Encyclopedia of Archaeal and Bacterial Type Strains, Phase II (KMG-II): from individual species to whole genera.</title>
        <authorList>
            <person name="Goeker M."/>
        </authorList>
    </citation>
    <scope>NUCLEOTIDE SEQUENCE [LARGE SCALE GENOMIC DNA]</scope>
    <source>
        <strain evidence="2 3">DSM 23857</strain>
    </source>
</reference>
<dbReference type="EMBL" id="QLLL01000010">
    <property type="protein sequence ID" value="RAI99390.1"/>
    <property type="molecule type" value="Genomic_DNA"/>
</dbReference>
<keyword evidence="1" id="KW-0732">Signal</keyword>
<dbReference type="AlphaFoldDB" id="A0A327Q4S9"/>
<sequence>MKRYAIVSFVVVAFLLLNCIVCSAQSKVPHPRTVNDLPIDSTVRAKDENFIFQYYNIDTHVTGGIHYIRKTYHKNYIPVLENTQQGFITLRFLINANGETGRFYVTGMDRHYRPLTFDAHITTQIIAIAKGLQGWQPGMYMNEKRDSYYYLVFKMENGYIKDIVP</sequence>
<evidence type="ECO:0000313" key="3">
    <source>
        <dbReference type="Proteomes" id="UP000249547"/>
    </source>
</evidence>
<proteinExistence type="predicted"/>
<evidence type="ECO:0000256" key="1">
    <source>
        <dbReference type="SAM" id="SignalP"/>
    </source>
</evidence>